<dbReference type="Pfam" id="PF10670">
    <property type="entry name" value="DUF4198"/>
    <property type="match status" value="1"/>
</dbReference>
<dbReference type="RefSeq" id="WP_233395113.1">
    <property type="nucleotide sequence ID" value="NZ_JAJTWT010000019.1"/>
</dbReference>
<dbReference type="Proteomes" id="UP001201463">
    <property type="component" value="Unassembled WGS sequence"/>
</dbReference>
<accession>A0ABS8XPT9</accession>
<evidence type="ECO:0000313" key="2">
    <source>
        <dbReference type="EMBL" id="MCE4540591.1"/>
    </source>
</evidence>
<keyword evidence="1" id="KW-0732">Signal</keyword>
<dbReference type="InterPro" id="IPR019613">
    <property type="entry name" value="DUF4198"/>
</dbReference>
<gene>
    <name evidence="2" type="ORF">LXT12_25455</name>
</gene>
<evidence type="ECO:0000256" key="1">
    <source>
        <dbReference type="SAM" id="SignalP"/>
    </source>
</evidence>
<sequence>MKKTGKVLTSAAIVAGVLFSSGAQAHGFWFAQRANQLAMVFGVGADDLDVVKRLPKITSFGAYDEDGQEVPTRLVTQGALVTVDVDNQPAFVAAAMDYGIWSKTADGKWHNKGKDEVPGAIISEHNYKYGVHLRRELNGPLPLLPGQTLQIVPVKAPLPLRAGQPLKLRVLYKGQPAPGAQVLTDWVNDPDQKGLKTGKDGTITIKVRNQGLNVIVAVFKSPAEDPAKTNQVENLASLSFVLPHEPE</sequence>
<feature type="signal peptide" evidence="1">
    <location>
        <begin position="1"/>
        <end position="25"/>
    </location>
</feature>
<dbReference type="EMBL" id="JAJTWT010000019">
    <property type="protein sequence ID" value="MCE4540591.1"/>
    <property type="molecule type" value="Genomic_DNA"/>
</dbReference>
<proteinExistence type="predicted"/>
<protein>
    <submittedName>
        <fullName evidence="2">DUF4198 domain-containing protein</fullName>
    </submittedName>
</protein>
<feature type="chain" id="PRO_5045129884" evidence="1">
    <location>
        <begin position="26"/>
        <end position="247"/>
    </location>
</feature>
<name>A0ABS8XPT9_9BURK</name>
<reference evidence="2 3" key="1">
    <citation type="submission" date="2021-12" db="EMBL/GenBank/DDBJ databases">
        <title>Genome seq of p7.</title>
        <authorList>
            <person name="Seo T."/>
        </authorList>
    </citation>
    <scope>NUCLEOTIDE SEQUENCE [LARGE SCALE GENOMIC DNA]</scope>
    <source>
        <strain evidence="2 3">P7</strain>
    </source>
</reference>
<keyword evidence="3" id="KW-1185">Reference proteome</keyword>
<organism evidence="2 3">
    <name type="scientific">Pelomonas caseinilytica</name>
    <dbReference type="NCBI Taxonomy" id="2906763"/>
    <lineage>
        <taxon>Bacteria</taxon>
        <taxon>Pseudomonadati</taxon>
        <taxon>Pseudomonadota</taxon>
        <taxon>Betaproteobacteria</taxon>
        <taxon>Burkholderiales</taxon>
        <taxon>Sphaerotilaceae</taxon>
        <taxon>Roseateles</taxon>
    </lineage>
</organism>
<evidence type="ECO:0000313" key="3">
    <source>
        <dbReference type="Proteomes" id="UP001201463"/>
    </source>
</evidence>
<comment type="caution">
    <text evidence="2">The sequence shown here is derived from an EMBL/GenBank/DDBJ whole genome shotgun (WGS) entry which is preliminary data.</text>
</comment>